<keyword evidence="1" id="KW-0805">Transcription regulation</keyword>
<dbReference type="PROSITE" id="PS01117">
    <property type="entry name" value="HTH_MARR_1"/>
    <property type="match status" value="1"/>
</dbReference>
<dbReference type="InterPro" id="IPR036390">
    <property type="entry name" value="WH_DNA-bd_sf"/>
</dbReference>
<dbReference type="SMART" id="SM00347">
    <property type="entry name" value="HTH_MARR"/>
    <property type="match status" value="1"/>
</dbReference>
<feature type="domain" description="HTH marR-type" evidence="4">
    <location>
        <begin position="2"/>
        <end position="142"/>
    </location>
</feature>
<gene>
    <name evidence="5" type="ORF">SAMN05421734_10462</name>
</gene>
<evidence type="ECO:0000313" key="6">
    <source>
        <dbReference type="Proteomes" id="UP000242949"/>
    </source>
</evidence>
<keyword evidence="6" id="KW-1185">Reference proteome</keyword>
<evidence type="ECO:0000256" key="2">
    <source>
        <dbReference type="ARBA" id="ARBA00023125"/>
    </source>
</evidence>
<dbReference type="PROSITE" id="PS50995">
    <property type="entry name" value="HTH_MARR_2"/>
    <property type="match status" value="1"/>
</dbReference>
<dbReference type="GO" id="GO:0003677">
    <property type="term" value="F:DNA binding"/>
    <property type="evidence" value="ECO:0007669"/>
    <property type="project" value="UniProtKB-KW"/>
</dbReference>
<evidence type="ECO:0000313" key="5">
    <source>
        <dbReference type="EMBL" id="SDC06875.1"/>
    </source>
</evidence>
<organism evidence="5 6">
    <name type="scientific">Pelagirhabdus alkalitolerans</name>
    <dbReference type="NCBI Taxonomy" id="1612202"/>
    <lineage>
        <taxon>Bacteria</taxon>
        <taxon>Bacillati</taxon>
        <taxon>Bacillota</taxon>
        <taxon>Bacilli</taxon>
        <taxon>Bacillales</taxon>
        <taxon>Bacillaceae</taxon>
        <taxon>Pelagirhabdus</taxon>
    </lineage>
</organism>
<dbReference type="OrthoDB" id="9799663at2"/>
<dbReference type="GO" id="GO:0003700">
    <property type="term" value="F:DNA-binding transcription factor activity"/>
    <property type="evidence" value="ECO:0007669"/>
    <property type="project" value="InterPro"/>
</dbReference>
<keyword evidence="2 5" id="KW-0238">DNA-binding</keyword>
<evidence type="ECO:0000256" key="3">
    <source>
        <dbReference type="ARBA" id="ARBA00023163"/>
    </source>
</evidence>
<dbReference type="Gene3D" id="1.10.10.10">
    <property type="entry name" value="Winged helix-like DNA-binding domain superfamily/Winged helix DNA-binding domain"/>
    <property type="match status" value="1"/>
</dbReference>
<dbReference type="InterPro" id="IPR023187">
    <property type="entry name" value="Tscrpt_reg_MarR-type_CS"/>
</dbReference>
<sequence length="145" mass="16897">MPDDMILYIRLVYFALEREKNNYFEHQNITASQGDLLLYLGGCQYHNKEVNQKDIENHFQLTNPTVTGLINRLEEKGFVKRVKSEVDGRNKFIHLTDDGVDVLKQFMGHKDEIEAKLFKGLSQGDIDQTIDHLKVFLDNLNQNKE</sequence>
<dbReference type="PANTHER" id="PTHR42756">
    <property type="entry name" value="TRANSCRIPTIONAL REGULATOR, MARR"/>
    <property type="match status" value="1"/>
</dbReference>
<dbReference type="Proteomes" id="UP000242949">
    <property type="component" value="Unassembled WGS sequence"/>
</dbReference>
<dbReference type="RefSeq" id="WP_090794956.1">
    <property type="nucleotide sequence ID" value="NZ_FMYI01000004.1"/>
</dbReference>
<keyword evidence="3" id="KW-0804">Transcription</keyword>
<evidence type="ECO:0000259" key="4">
    <source>
        <dbReference type="PROSITE" id="PS50995"/>
    </source>
</evidence>
<name>A0A1G6ILJ7_9BACI</name>
<dbReference type="PANTHER" id="PTHR42756:SF1">
    <property type="entry name" value="TRANSCRIPTIONAL REPRESSOR OF EMRAB OPERON"/>
    <property type="match status" value="1"/>
</dbReference>
<dbReference type="InterPro" id="IPR036388">
    <property type="entry name" value="WH-like_DNA-bd_sf"/>
</dbReference>
<dbReference type="InterPro" id="IPR000835">
    <property type="entry name" value="HTH_MarR-typ"/>
</dbReference>
<dbReference type="PRINTS" id="PR00598">
    <property type="entry name" value="HTHMARR"/>
</dbReference>
<accession>A0A1G6ILJ7</accession>
<protein>
    <submittedName>
        <fullName evidence="5">DNA-binding transcriptional regulator, MarR family</fullName>
    </submittedName>
</protein>
<dbReference type="STRING" id="1612202.SAMN05421734_10462"/>
<dbReference type="AlphaFoldDB" id="A0A1G6ILJ7"/>
<reference evidence="6" key="1">
    <citation type="submission" date="2016-09" db="EMBL/GenBank/DDBJ databases">
        <authorList>
            <person name="Varghese N."/>
            <person name="Submissions S."/>
        </authorList>
    </citation>
    <scope>NUCLEOTIDE SEQUENCE [LARGE SCALE GENOMIC DNA]</scope>
    <source>
        <strain evidence="6">S5</strain>
    </source>
</reference>
<evidence type="ECO:0000256" key="1">
    <source>
        <dbReference type="ARBA" id="ARBA00023015"/>
    </source>
</evidence>
<proteinExistence type="predicted"/>
<dbReference type="Pfam" id="PF01047">
    <property type="entry name" value="MarR"/>
    <property type="match status" value="1"/>
</dbReference>
<dbReference type="SUPFAM" id="SSF46785">
    <property type="entry name" value="Winged helix' DNA-binding domain"/>
    <property type="match status" value="1"/>
</dbReference>
<dbReference type="EMBL" id="FMYI01000004">
    <property type="protein sequence ID" value="SDC06875.1"/>
    <property type="molecule type" value="Genomic_DNA"/>
</dbReference>